<dbReference type="PROSITE" id="PS51257">
    <property type="entry name" value="PROKAR_LIPOPROTEIN"/>
    <property type="match status" value="1"/>
</dbReference>
<keyword evidence="2" id="KW-1185">Reference proteome</keyword>
<comment type="caution">
    <text evidence="1">The sequence shown here is derived from an EMBL/GenBank/DDBJ whole genome shotgun (WGS) entry which is preliminary data.</text>
</comment>
<protein>
    <submittedName>
        <fullName evidence="1">Uncharacterized protein</fullName>
    </submittedName>
</protein>
<sequence>MKPLTYLIVVFASVWLAGCVGKGPEAVPVPNAYNFVGNWILYDKQLITSDTWIPLPGSSTPQTISLTKPDQVTTALQNDTTLAGMTYFQWVAGEGGLGVVGPFILFKKKAADQSGRSFYYWLSANSDTLKLLEFGQPGTRYMYGLKRQN</sequence>
<reference evidence="1 2" key="1">
    <citation type="submission" date="2020-02" db="EMBL/GenBank/DDBJ databases">
        <title>Draft genome sequence of two Spirosoma agri KCTC 52727 and Spirosoma terrae KCTC 52035.</title>
        <authorList>
            <person name="Rojas J."/>
            <person name="Ambika Manirajan B."/>
            <person name="Suarez C."/>
            <person name="Ratering S."/>
            <person name="Schnell S."/>
        </authorList>
    </citation>
    <scope>NUCLEOTIDE SEQUENCE [LARGE SCALE GENOMIC DNA]</scope>
    <source>
        <strain evidence="1 2">KCTC 52035</strain>
    </source>
</reference>
<proteinExistence type="predicted"/>
<name>A0A6L9L9R2_9BACT</name>
<dbReference type="RefSeq" id="WP_163949521.1">
    <property type="nucleotide sequence ID" value="NZ_JAAFZH010000005.1"/>
</dbReference>
<evidence type="ECO:0000313" key="2">
    <source>
        <dbReference type="Proteomes" id="UP000474175"/>
    </source>
</evidence>
<dbReference type="EMBL" id="JAAFZH010000005">
    <property type="protein sequence ID" value="NDU96122.1"/>
    <property type="molecule type" value="Genomic_DNA"/>
</dbReference>
<evidence type="ECO:0000313" key="1">
    <source>
        <dbReference type="EMBL" id="NDU96122.1"/>
    </source>
</evidence>
<dbReference type="AlphaFoldDB" id="A0A6L9L9R2"/>
<gene>
    <name evidence="1" type="ORF">GK108_14665</name>
</gene>
<organism evidence="1 2">
    <name type="scientific">Spirosoma terrae</name>
    <dbReference type="NCBI Taxonomy" id="1968276"/>
    <lineage>
        <taxon>Bacteria</taxon>
        <taxon>Pseudomonadati</taxon>
        <taxon>Bacteroidota</taxon>
        <taxon>Cytophagia</taxon>
        <taxon>Cytophagales</taxon>
        <taxon>Cytophagaceae</taxon>
        <taxon>Spirosoma</taxon>
    </lineage>
</organism>
<accession>A0A6L9L9R2</accession>
<dbReference type="Proteomes" id="UP000474175">
    <property type="component" value="Unassembled WGS sequence"/>
</dbReference>